<dbReference type="Gene3D" id="1.10.390.10">
    <property type="entry name" value="Neutral Protease Domain 2"/>
    <property type="match status" value="1"/>
</dbReference>
<feature type="domain" description="Peptidase M1 membrane alanine aminopeptidase" evidence="1">
    <location>
        <begin position="80"/>
        <end position="238"/>
    </location>
</feature>
<gene>
    <name evidence="2" type="ORF">ENL26_02485</name>
</gene>
<protein>
    <recommendedName>
        <fullName evidence="1">Peptidase M1 membrane alanine aminopeptidase domain-containing protein</fullName>
    </recommendedName>
</protein>
<dbReference type="SUPFAM" id="SSF55486">
    <property type="entry name" value="Metalloproteases ('zincins'), catalytic domain"/>
    <property type="match status" value="1"/>
</dbReference>
<evidence type="ECO:0000313" key="2">
    <source>
        <dbReference type="EMBL" id="HHF08624.1"/>
    </source>
</evidence>
<feature type="non-terminal residue" evidence="2">
    <location>
        <position position="502"/>
    </location>
</feature>
<proteinExistence type="predicted"/>
<dbReference type="Proteomes" id="UP000886129">
    <property type="component" value="Unassembled WGS sequence"/>
</dbReference>
<organism evidence="2">
    <name type="scientific">Kosmotoga arenicorallina</name>
    <dbReference type="NCBI Taxonomy" id="688066"/>
    <lineage>
        <taxon>Bacteria</taxon>
        <taxon>Thermotogati</taxon>
        <taxon>Thermotogota</taxon>
        <taxon>Thermotogae</taxon>
        <taxon>Kosmotogales</taxon>
        <taxon>Kosmotogaceae</taxon>
        <taxon>Kosmotoga</taxon>
    </lineage>
</organism>
<dbReference type="Pfam" id="PF01433">
    <property type="entry name" value="Peptidase_M1"/>
    <property type="match status" value="1"/>
</dbReference>
<dbReference type="InterPro" id="IPR014782">
    <property type="entry name" value="Peptidase_M1_dom"/>
</dbReference>
<reference evidence="2" key="1">
    <citation type="journal article" date="2020" name="mSystems">
        <title>Genome- and Community-Level Interaction Insights into Carbon Utilization and Element Cycling Functions of Hydrothermarchaeota in Hydrothermal Sediment.</title>
        <authorList>
            <person name="Zhou Z."/>
            <person name="Liu Y."/>
            <person name="Xu W."/>
            <person name="Pan J."/>
            <person name="Luo Z.H."/>
            <person name="Li M."/>
        </authorList>
    </citation>
    <scope>NUCLEOTIDE SEQUENCE [LARGE SCALE GENOMIC DNA]</scope>
    <source>
        <strain evidence="2">HyVt-80</strain>
    </source>
</reference>
<dbReference type="InterPro" id="IPR027268">
    <property type="entry name" value="Peptidase_M4/M1_CTD_sf"/>
</dbReference>
<comment type="caution">
    <text evidence="2">The sequence shown here is derived from an EMBL/GenBank/DDBJ whole genome shotgun (WGS) entry which is preliminary data.</text>
</comment>
<dbReference type="GO" id="GO:0008270">
    <property type="term" value="F:zinc ion binding"/>
    <property type="evidence" value="ECO:0007669"/>
    <property type="project" value="InterPro"/>
</dbReference>
<accession>A0A7C5DVA1</accession>
<dbReference type="AlphaFoldDB" id="A0A7C5DVA1"/>
<sequence>MHFRRGFEGVASKLAAFAIQVLEHHIKKLGALRYSTIHIVQDPFPGLYGITADGLIAIGDGFFMSANLWVNGLLDPLTFYLVAHELSHLWFGVGTGVDFLRNNFMSESLADYVAHSTTLEIYGKDYYMNWKASDLFTSFIKSYFDIPTTVTQADQLMLLYAKMAGVKAAVADPVDVIPQNFSSAVYYQKGKRAFFSLEELLGREKLYSILSRYYRLYVGKNVTTREFVDFLEGYINPKVVNALFFERDNYDARIYFENGIVKIDNENMKVPLRVVIETPEGSRSFVTLDSTSLPYIPAMQVHLDPDMHSFDIERHNNHWPPLFKGGYSEEQSRYDAYLLSTHGIVGFSASGLDYTGEILFEKFPYYGIGLLNQSGYSSDDGRGYSYTGASLYLHPDLYRSLEMKYSKFEGIHLSMNLGIPEKLYIGDSSPILIARHNFSVEGRFLDTGNYYIQGLYSFNDTLKHGLYLEIEGLTGEINATPTYMGGFYGSWIPNVNSELIPS</sequence>
<dbReference type="EMBL" id="DRTH01000147">
    <property type="protein sequence ID" value="HHF08624.1"/>
    <property type="molecule type" value="Genomic_DNA"/>
</dbReference>
<dbReference type="GO" id="GO:0008237">
    <property type="term" value="F:metallopeptidase activity"/>
    <property type="evidence" value="ECO:0007669"/>
    <property type="project" value="InterPro"/>
</dbReference>
<name>A0A7C5DVA1_9BACT</name>
<evidence type="ECO:0000259" key="1">
    <source>
        <dbReference type="Pfam" id="PF01433"/>
    </source>
</evidence>